<sequence>MTGPSSDARHRNKCDVVGAVEVEVDAVEAASVGVEEASVGVGVEEASVDEVEAAVVDEEVVDEVEVDVGEEAVAPTITFMAGLRLFHLEPGSHSQTSQAQYQRQTLND</sequence>
<evidence type="ECO:0000313" key="1">
    <source>
        <dbReference type="EMBL" id="KAJ2810920.1"/>
    </source>
</evidence>
<evidence type="ECO:0000313" key="2">
    <source>
        <dbReference type="Proteomes" id="UP001140096"/>
    </source>
</evidence>
<keyword evidence="2" id="KW-1185">Reference proteome</keyword>
<comment type="caution">
    <text evidence="1">The sequence shown here is derived from an EMBL/GenBank/DDBJ whole genome shotgun (WGS) entry which is preliminary data.</text>
</comment>
<gene>
    <name evidence="1" type="ORF">H4S07_002390</name>
</gene>
<accession>A0ACC1LKJ3</accession>
<protein>
    <submittedName>
        <fullName evidence="1">Uncharacterized protein</fullName>
    </submittedName>
</protein>
<name>A0ACC1LKJ3_9FUNG</name>
<proteinExistence type="predicted"/>
<dbReference type="EMBL" id="JANBUP010000581">
    <property type="protein sequence ID" value="KAJ2810920.1"/>
    <property type="molecule type" value="Genomic_DNA"/>
</dbReference>
<dbReference type="Proteomes" id="UP001140096">
    <property type="component" value="Unassembled WGS sequence"/>
</dbReference>
<organism evidence="1 2">
    <name type="scientific">Coemansia furcata</name>
    <dbReference type="NCBI Taxonomy" id="417177"/>
    <lineage>
        <taxon>Eukaryota</taxon>
        <taxon>Fungi</taxon>
        <taxon>Fungi incertae sedis</taxon>
        <taxon>Zoopagomycota</taxon>
        <taxon>Kickxellomycotina</taxon>
        <taxon>Kickxellomycetes</taxon>
        <taxon>Kickxellales</taxon>
        <taxon>Kickxellaceae</taxon>
        <taxon>Coemansia</taxon>
    </lineage>
</organism>
<reference evidence="1" key="1">
    <citation type="submission" date="2022-07" db="EMBL/GenBank/DDBJ databases">
        <title>Phylogenomic reconstructions and comparative analyses of Kickxellomycotina fungi.</title>
        <authorList>
            <person name="Reynolds N.K."/>
            <person name="Stajich J.E."/>
            <person name="Barry K."/>
            <person name="Grigoriev I.V."/>
            <person name="Crous P."/>
            <person name="Smith M.E."/>
        </authorList>
    </citation>
    <scope>NUCLEOTIDE SEQUENCE</scope>
    <source>
        <strain evidence="1">CBS 102833</strain>
    </source>
</reference>